<evidence type="ECO:0000256" key="1">
    <source>
        <dbReference type="SAM" id="Phobius"/>
    </source>
</evidence>
<sequence>MFFTLQELVRWLRMTAFELWLHAVSVLVFSILAVLKYEQDLAVSWWVVFIPLFTCDGLSAYFCVIVLIRQYMEHDIKVASVRFLTSGLSLVLLFLFKLLLCQRLSAQRDISVSEVMGPMFVLLQIIMVRACRVH</sequence>
<accession>A0ABD0KJT7</accession>
<proteinExistence type="predicted"/>
<dbReference type="PANTHER" id="PTHR13568">
    <property type="entry name" value="FAM11A, B PROTEIN"/>
    <property type="match status" value="1"/>
</dbReference>
<name>A0ABD0KJT7_9CAEN</name>
<keyword evidence="1" id="KW-1133">Transmembrane helix</keyword>
<dbReference type="CDD" id="cd22816">
    <property type="entry name" value="TMEM203"/>
    <property type="match status" value="1"/>
</dbReference>
<dbReference type="AlphaFoldDB" id="A0ABD0KJT7"/>
<dbReference type="InterPro" id="IPR019396">
    <property type="entry name" value="TM_Fragile-X-F-assoc"/>
</dbReference>
<dbReference type="PANTHER" id="PTHR13568:SF9">
    <property type="entry name" value="TRANSMEMBRANE PROTEIN 203"/>
    <property type="match status" value="1"/>
</dbReference>
<keyword evidence="1" id="KW-0472">Membrane</keyword>
<feature type="transmembrane region" description="Helical" evidence="1">
    <location>
        <begin position="19"/>
        <end position="37"/>
    </location>
</feature>
<keyword evidence="1" id="KW-0812">Transmembrane</keyword>
<dbReference type="EMBL" id="JACVVK020000165">
    <property type="protein sequence ID" value="KAK7487378.1"/>
    <property type="molecule type" value="Genomic_DNA"/>
</dbReference>
<evidence type="ECO:0008006" key="4">
    <source>
        <dbReference type="Google" id="ProtNLM"/>
    </source>
</evidence>
<keyword evidence="3" id="KW-1185">Reference proteome</keyword>
<feature type="transmembrane region" description="Helical" evidence="1">
    <location>
        <begin position="43"/>
        <end position="68"/>
    </location>
</feature>
<evidence type="ECO:0000313" key="3">
    <source>
        <dbReference type="Proteomes" id="UP001519460"/>
    </source>
</evidence>
<protein>
    <recommendedName>
        <fullName evidence="4">Transmembrane protein 203</fullName>
    </recommendedName>
</protein>
<evidence type="ECO:0000313" key="2">
    <source>
        <dbReference type="EMBL" id="KAK7487378.1"/>
    </source>
</evidence>
<comment type="caution">
    <text evidence="2">The sequence shown here is derived from an EMBL/GenBank/DDBJ whole genome shotgun (WGS) entry which is preliminary data.</text>
</comment>
<feature type="transmembrane region" description="Helical" evidence="1">
    <location>
        <begin position="80"/>
        <end position="100"/>
    </location>
</feature>
<dbReference type="Pfam" id="PF10269">
    <property type="entry name" value="Tmemb_185A"/>
    <property type="match status" value="1"/>
</dbReference>
<dbReference type="Proteomes" id="UP001519460">
    <property type="component" value="Unassembled WGS sequence"/>
</dbReference>
<gene>
    <name evidence="2" type="ORF">BaRGS_00021340</name>
</gene>
<organism evidence="2 3">
    <name type="scientific">Batillaria attramentaria</name>
    <dbReference type="NCBI Taxonomy" id="370345"/>
    <lineage>
        <taxon>Eukaryota</taxon>
        <taxon>Metazoa</taxon>
        <taxon>Spiralia</taxon>
        <taxon>Lophotrochozoa</taxon>
        <taxon>Mollusca</taxon>
        <taxon>Gastropoda</taxon>
        <taxon>Caenogastropoda</taxon>
        <taxon>Sorbeoconcha</taxon>
        <taxon>Cerithioidea</taxon>
        <taxon>Batillariidae</taxon>
        <taxon>Batillaria</taxon>
    </lineage>
</organism>
<reference evidence="2 3" key="1">
    <citation type="journal article" date="2023" name="Sci. Data">
        <title>Genome assembly of the Korean intertidal mud-creeper Batillaria attramentaria.</title>
        <authorList>
            <person name="Patra A.K."/>
            <person name="Ho P.T."/>
            <person name="Jun S."/>
            <person name="Lee S.J."/>
            <person name="Kim Y."/>
            <person name="Won Y.J."/>
        </authorList>
    </citation>
    <scope>NUCLEOTIDE SEQUENCE [LARGE SCALE GENOMIC DNA]</scope>
    <source>
        <strain evidence="2">Wonlab-2016</strain>
    </source>
</reference>